<comment type="caution">
    <text evidence="2">The sequence shown here is derived from an EMBL/GenBank/DDBJ whole genome shotgun (WGS) entry which is preliminary data.</text>
</comment>
<feature type="region of interest" description="Disordered" evidence="1">
    <location>
        <begin position="75"/>
        <end position="157"/>
    </location>
</feature>
<accession>A0AAD5QR46</accession>
<reference evidence="2" key="1">
    <citation type="submission" date="2021-06" db="EMBL/GenBank/DDBJ databases">
        <title>Parelaphostrongylus tenuis whole genome reference sequence.</title>
        <authorList>
            <person name="Garwood T.J."/>
            <person name="Larsen P.A."/>
            <person name="Fountain-Jones N.M."/>
            <person name="Garbe J.R."/>
            <person name="Macchietto M.G."/>
            <person name="Kania S.A."/>
            <person name="Gerhold R.W."/>
            <person name="Richards J.E."/>
            <person name="Wolf T.M."/>
        </authorList>
    </citation>
    <scope>NUCLEOTIDE SEQUENCE</scope>
    <source>
        <strain evidence="2">MNPRO001-30</strain>
        <tissue evidence="2">Meninges</tissue>
    </source>
</reference>
<sequence length="215" mass="24679">MCWTQSQALPIVLKLESLSCHQELESKVETALKMCSKLERLPDVIKSMADEFHSRIVTVVIESIGHFPVNLMRESNTDGSMTSSSLNPTHPNQVHSSNRPRSFHKRRSQNYQVMKKHNDCDRKRPQIAQYGFKQGRYNSTQWDSKTDSESREAAQNNWKNKHMWNKGLEATDIGSVIKKSAKSTELFPVPESTSHRDRSMTTKHSTMDPGPSHRR</sequence>
<dbReference type="AlphaFoldDB" id="A0AAD5QR46"/>
<dbReference type="EMBL" id="JAHQIW010003392">
    <property type="protein sequence ID" value="KAJ1358525.1"/>
    <property type="molecule type" value="Genomic_DNA"/>
</dbReference>
<keyword evidence="3" id="KW-1185">Reference proteome</keyword>
<evidence type="ECO:0000313" key="2">
    <source>
        <dbReference type="EMBL" id="KAJ1358525.1"/>
    </source>
</evidence>
<dbReference type="Proteomes" id="UP001196413">
    <property type="component" value="Unassembled WGS sequence"/>
</dbReference>
<name>A0AAD5QR46_PARTN</name>
<proteinExistence type="predicted"/>
<organism evidence="2 3">
    <name type="scientific">Parelaphostrongylus tenuis</name>
    <name type="common">Meningeal worm</name>
    <dbReference type="NCBI Taxonomy" id="148309"/>
    <lineage>
        <taxon>Eukaryota</taxon>
        <taxon>Metazoa</taxon>
        <taxon>Ecdysozoa</taxon>
        <taxon>Nematoda</taxon>
        <taxon>Chromadorea</taxon>
        <taxon>Rhabditida</taxon>
        <taxon>Rhabditina</taxon>
        <taxon>Rhabditomorpha</taxon>
        <taxon>Strongyloidea</taxon>
        <taxon>Metastrongylidae</taxon>
        <taxon>Parelaphostrongylus</taxon>
    </lineage>
</organism>
<feature type="compositionally biased region" description="Polar residues" evidence="1">
    <location>
        <begin position="75"/>
        <end position="100"/>
    </location>
</feature>
<gene>
    <name evidence="2" type="ORF">KIN20_016969</name>
</gene>
<protein>
    <submittedName>
        <fullName evidence="2">Uncharacterized protein</fullName>
    </submittedName>
</protein>
<evidence type="ECO:0000256" key="1">
    <source>
        <dbReference type="SAM" id="MobiDB-lite"/>
    </source>
</evidence>
<evidence type="ECO:0000313" key="3">
    <source>
        <dbReference type="Proteomes" id="UP001196413"/>
    </source>
</evidence>
<feature type="region of interest" description="Disordered" evidence="1">
    <location>
        <begin position="180"/>
        <end position="215"/>
    </location>
</feature>